<dbReference type="AlphaFoldDB" id="A0A484XTE4"/>
<reference evidence="1 2" key="1">
    <citation type="submission" date="2019-03" db="EMBL/GenBank/DDBJ databases">
        <authorList>
            <consortium name="Pathogen Informatics"/>
        </authorList>
    </citation>
    <scope>NUCLEOTIDE SEQUENCE [LARGE SCALE GENOMIC DNA]</scope>
    <source>
        <strain evidence="1 2">NCTC12126</strain>
    </source>
</reference>
<evidence type="ECO:0000313" key="2">
    <source>
        <dbReference type="Proteomes" id="UP000351155"/>
    </source>
</evidence>
<proteinExistence type="predicted"/>
<sequence>MTAQSMLIPADLPTAQVTVLFEDAVKKGLSLSLKGADPDKFNELAWHFRHKNYICTGQVGEDGLHHFTCLPTPKQRILVTATQDNFHFMQPVMRLMREQGHSVTALSGQSLTQQSLLNALQHCDVAWFEWGDGAIITASKLPKYCRIVCRIHRYELYGEAFLQANWDNIDEVILVSQAMKKRFLGVMGKKSTAPPEDYRSCQSHGTRCGDASPTRRRNPWHIACVARFAPQKNLVMLLPIMQALVKKDARYTLFYRRTHRRCLPVRQLLRAC</sequence>
<gene>
    <name evidence="1" type="ORF">NCTC12126_02608</name>
</gene>
<organism evidence="1 2">
    <name type="scientific">Enterobacter cancerogenus</name>
    <dbReference type="NCBI Taxonomy" id="69218"/>
    <lineage>
        <taxon>Bacteria</taxon>
        <taxon>Pseudomonadati</taxon>
        <taxon>Pseudomonadota</taxon>
        <taxon>Gammaproteobacteria</taxon>
        <taxon>Enterobacterales</taxon>
        <taxon>Enterobacteriaceae</taxon>
        <taxon>Enterobacter</taxon>
        <taxon>Enterobacter cloacae complex</taxon>
    </lineage>
</organism>
<dbReference type="Proteomes" id="UP000351155">
    <property type="component" value="Unassembled WGS sequence"/>
</dbReference>
<name>A0A484XTE4_9ENTR</name>
<accession>A0A484XTE4</accession>
<dbReference type="SUPFAM" id="SSF53756">
    <property type="entry name" value="UDP-Glycosyltransferase/glycogen phosphorylase"/>
    <property type="match status" value="1"/>
</dbReference>
<evidence type="ECO:0000313" key="1">
    <source>
        <dbReference type="EMBL" id="VFS27048.1"/>
    </source>
</evidence>
<dbReference type="EMBL" id="CAADIW010000022">
    <property type="protein sequence ID" value="VFS27048.1"/>
    <property type="molecule type" value="Genomic_DNA"/>
</dbReference>
<protein>
    <submittedName>
        <fullName evidence="1">Uncharacterized protein</fullName>
    </submittedName>
</protein>